<dbReference type="Proteomes" id="UP000634011">
    <property type="component" value="Unassembled WGS sequence"/>
</dbReference>
<gene>
    <name evidence="2" type="ORF">H8K32_14825</name>
</gene>
<dbReference type="EMBL" id="JACOFV010000014">
    <property type="protein sequence ID" value="MBC3863376.1"/>
    <property type="molecule type" value="Genomic_DNA"/>
</dbReference>
<accession>A0A923HPL2</accession>
<comment type="caution">
    <text evidence="2">The sequence shown here is derived from an EMBL/GenBank/DDBJ whole genome shotgun (WGS) entry which is preliminary data.</text>
</comment>
<dbReference type="AlphaFoldDB" id="A0A923HPL2"/>
<reference evidence="2" key="1">
    <citation type="submission" date="2020-08" db="EMBL/GenBank/DDBJ databases">
        <title>Novel species isolated from subtropical streams in China.</title>
        <authorList>
            <person name="Lu H."/>
        </authorList>
    </citation>
    <scope>NUCLEOTIDE SEQUENCE</scope>
    <source>
        <strain evidence="2">KACC 12607</strain>
    </source>
</reference>
<organism evidence="2 3">
    <name type="scientific">Undibacterium jejuense</name>
    <dbReference type="NCBI Taxonomy" id="1344949"/>
    <lineage>
        <taxon>Bacteria</taxon>
        <taxon>Pseudomonadati</taxon>
        <taxon>Pseudomonadota</taxon>
        <taxon>Betaproteobacteria</taxon>
        <taxon>Burkholderiales</taxon>
        <taxon>Oxalobacteraceae</taxon>
        <taxon>Undibacterium</taxon>
    </lineage>
</organism>
<evidence type="ECO:0000256" key="1">
    <source>
        <dbReference type="SAM" id="SignalP"/>
    </source>
</evidence>
<dbReference type="RefSeq" id="WP_186913320.1">
    <property type="nucleotide sequence ID" value="NZ_JACOFV010000014.1"/>
</dbReference>
<name>A0A923HPL2_9BURK</name>
<evidence type="ECO:0000313" key="3">
    <source>
        <dbReference type="Proteomes" id="UP000634011"/>
    </source>
</evidence>
<feature type="signal peptide" evidence="1">
    <location>
        <begin position="1"/>
        <end position="32"/>
    </location>
</feature>
<keyword evidence="1" id="KW-0732">Signal</keyword>
<proteinExistence type="predicted"/>
<evidence type="ECO:0008006" key="4">
    <source>
        <dbReference type="Google" id="ProtNLM"/>
    </source>
</evidence>
<feature type="chain" id="PRO_5036713260" description="Secreted protein" evidence="1">
    <location>
        <begin position="33"/>
        <end position="112"/>
    </location>
</feature>
<evidence type="ECO:0000313" key="2">
    <source>
        <dbReference type="EMBL" id="MBC3863376.1"/>
    </source>
</evidence>
<protein>
    <recommendedName>
        <fullName evidence="4">Secreted protein</fullName>
    </recommendedName>
</protein>
<sequence>MISSFTLNTKNKIFINTLLFTMLSTLMCSSFAQQRRDNDIEQRGDPQRWYQEKNTPEAYFATLKKEAYAVYQESITDCKSVATMDKKQCTKDAKSQLQQDLADAKTTSDHPH</sequence>
<keyword evidence="3" id="KW-1185">Reference proteome</keyword>